<dbReference type="InterPro" id="IPR031322">
    <property type="entry name" value="Shikimate/glucono_kinase"/>
</dbReference>
<keyword evidence="9 11" id="KW-0057">Aromatic amino acid biosynthesis</keyword>
<dbReference type="GO" id="GO:0004765">
    <property type="term" value="F:shikimate kinase activity"/>
    <property type="evidence" value="ECO:0007669"/>
    <property type="project" value="UniProtKB-UniRule"/>
</dbReference>
<evidence type="ECO:0000256" key="3">
    <source>
        <dbReference type="ARBA" id="ARBA00012154"/>
    </source>
</evidence>
<dbReference type="EC" id="2.7.1.71" evidence="3 11"/>
<dbReference type="PRINTS" id="PR01100">
    <property type="entry name" value="SHIKIMTKNASE"/>
</dbReference>
<keyword evidence="7 11" id="KW-0418">Kinase</keyword>
<keyword evidence="6 11" id="KW-0547">Nucleotide-binding</keyword>
<dbReference type="EMBL" id="CADDAV010000019">
    <property type="protein sequence ID" value="CAB0606630.1"/>
    <property type="molecule type" value="Genomic_DNA"/>
</dbReference>
<evidence type="ECO:0000256" key="7">
    <source>
        <dbReference type="ARBA" id="ARBA00022777"/>
    </source>
</evidence>
<dbReference type="GO" id="GO:0009423">
    <property type="term" value="P:chorismate biosynthetic process"/>
    <property type="evidence" value="ECO:0007669"/>
    <property type="project" value="UniProtKB-UniRule"/>
</dbReference>
<dbReference type="InterPro" id="IPR027417">
    <property type="entry name" value="P-loop_NTPase"/>
</dbReference>
<dbReference type="AlphaFoldDB" id="A0A0D6GAM6"/>
<comment type="function">
    <text evidence="11">Catalyzes the specific phosphorylation of the 3-hydroxyl group of shikimic acid using ATP as a cosubstrate.</text>
</comment>
<dbReference type="InterPro" id="IPR000623">
    <property type="entry name" value="Shikimate_kinase/TSH1"/>
</dbReference>
<comment type="similarity">
    <text evidence="2 11">Belongs to the shikimate kinase family.</text>
</comment>
<accession>A0A0D6GAM6</accession>
<evidence type="ECO:0000256" key="4">
    <source>
        <dbReference type="ARBA" id="ARBA00022605"/>
    </source>
</evidence>
<gene>
    <name evidence="11" type="primary">aroK</name>
    <name evidence="12" type="ORF">CIP107547_01531</name>
</gene>
<feature type="binding site" evidence="11">
    <location>
        <position position="165"/>
    </location>
    <ligand>
        <name>ATP</name>
        <dbReference type="ChEBI" id="CHEBI:30616"/>
    </ligand>
</feature>
<sequence length="182" mass="19785">MNDQLLESDVSGRVRPIVVLVGPPGAGKTTIGRRLANALNTSVVDSDVLIEQLQGKPCGVVFAELGEPNFRDLEAEVIDFALTTAGVVSLGGGAVTTESVRQKLRAQIVVWVDVSAAEGVRRTAVENSRPLLDTTNPLERYSELLAQRRDFYKEVADYRAHTDARSPQQIVADILGFLETLR</sequence>
<evidence type="ECO:0000256" key="2">
    <source>
        <dbReference type="ARBA" id="ARBA00006997"/>
    </source>
</evidence>
<dbReference type="GO" id="GO:0005829">
    <property type="term" value="C:cytosol"/>
    <property type="evidence" value="ECO:0007669"/>
    <property type="project" value="TreeGrafter"/>
</dbReference>
<evidence type="ECO:0000313" key="13">
    <source>
        <dbReference type="Proteomes" id="UP000480222"/>
    </source>
</evidence>
<dbReference type="GO" id="GO:0000287">
    <property type="term" value="F:magnesium ion binding"/>
    <property type="evidence" value="ECO:0007669"/>
    <property type="project" value="UniProtKB-UniRule"/>
</dbReference>
<evidence type="ECO:0000256" key="6">
    <source>
        <dbReference type="ARBA" id="ARBA00022741"/>
    </source>
</evidence>
<keyword evidence="8 11" id="KW-0067">ATP-binding</keyword>
<dbReference type="CDD" id="cd00464">
    <property type="entry name" value="SK"/>
    <property type="match status" value="1"/>
</dbReference>
<dbReference type="PANTHER" id="PTHR21087:SF16">
    <property type="entry name" value="SHIKIMATE KINASE 1, CHLOROPLASTIC"/>
    <property type="match status" value="1"/>
</dbReference>
<name>A0A0D6GAM6_CORDP</name>
<dbReference type="RefSeq" id="WP_014310471.1">
    <property type="nucleotide sequence ID" value="NZ_CAJDYQ010000010.1"/>
</dbReference>
<dbReference type="GO" id="GO:0005524">
    <property type="term" value="F:ATP binding"/>
    <property type="evidence" value="ECO:0007669"/>
    <property type="project" value="UniProtKB-UniRule"/>
</dbReference>
<feature type="binding site" evidence="11">
    <location>
        <position position="129"/>
    </location>
    <ligand>
        <name>ATP</name>
        <dbReference type="ChEBI" id="CHEBI:30616"/>
    </ligand>
</feature>
<dbReference type="InterPro" id="IPR023000">
    <property type="entry name" value="Shikimate_kinase_CS"/>
</dbReference>
<feature type="binding site" evidence="11">
    <location>
        <position position="29"/>
    </location>
    <ligand>
        <name>Mg(2+)</name>
        <dbReference type="ChEBI" id="CHEBI:18420"/>
    </ligand>
</feature>
<protein>
    <recommendedName>
        <fullName evidence="3 11">Shikimate kinase</fullName>
        <shortName evidence="11">SK</shortName>
        <ecNumber evidence="3 11">2.7.1.71</ecNumber>
    </recommendedName>
</protein>
<dbReference type="KEGG" id="cdip:ERS451417_01344"/>
<feature type="binding site" evidence="11">
    <location>
        <position position="71"/>
    </location>
    <ligand>
        <name>substrate</name>
    </ligand>
</feature>
<dbReference type="UniPathway" id="UPA00053">
    <property type="reaction ID" value="UER00088"/>
</dbReference>
<comment type="subcellular location">
    <subcellularLocation>
        <location evidence="11">Cytoplasm</location>
    </subcellularLocation>
</comment>
<feature type="binding site" evidence="11">
    <location>
        <position position="47"/>
    </location>
    <ligand>
        <name>substrate</name>
    </ligand>
</feature>
<comment type="pathway">
    <text evidence="1 11">Metabolic intermediate biosynthesis; chorismate biosynthesis; chorismate from D-erythrose 4-phosphate and phosphoenolpyruvate: step 5/7.</text>
</comment>
<feature type="binding site" evidence="11">
    <location>
        <position position="148"/>
    </location>
    <ligand>
        <name>substrate</name>
    </ligand>
</feature>
<proteinExistence type="inferred from homology"/>
<keyword evidence="11" id="KW-0460">Magnesium</keyword>
<feature type="binding site" evidence="11">
    <location>
        <begin position="25"/>
        <end position="30"/>
    </location>
    <ligand>
        <name>ATP</name>
        <dbReference type="ChEBI" id="CHEBI:30616"/>
    </ligand>
</feature>
<keyword evidence="4 11" id="KW-0028">Amino-acid biosynthesis</keyword>
<comment type="caution">
    <text evidence="12">The sequence shown here is derived from an EMBL/GenBank/DDBJ whole genome shotgun (WGS) entry which is preliminary data.</text>
</comment>
<evidence type="ECO:0000256" key="9">
    <source>
        <dbReference type="ARBA" id="ARBA00023141"/>
    </source>
</evidence>
<keyword evidence="11" id="KW-0963">Cytoplasm</keyword>
<keyword evidence="11" id="KW-0479">Metal-binding</keyword>
<comment type="catalytic activity">
    <reaction evidence="10 11">
        <text>shikimate + ATP = 3-phosphoshikimate + ADP + H(+)</text>
        <dbReference type="Rhea" id="RHEA:13121"/>
        <dbReference type="ChEBI" id="CHEBI:15378"/>
        <dbReference type="ChEBI" id="CHEBI:30616"/>
        <dbReference type="ChEBI" id="CHEBI:36208"/>
        <dbReference type="ChEBI" id="CHEBI:145989"/>
        <dbReference type="ChEBI" id="CHEBI:456216"/>
        <dbReference type="EC" id="2.7.1.71"/>
    </reaction>
</comment>
<evidence type="ECO:0000256" key="8">
    <source>
        <dbReference type="ARBA" id="ARBA00022840"/>
    </source>
</evidence>
<dbReference type="SUPFAM" id="SSF52540">
    <property type="entry name" value="P-loop containing nucleoside triphosphate hydrolases"/>
    <property type="match status" value="1"/>
</dbReference>
<evidence type="ECO:0000256" key="1">
    <source>
        <dbReference type="ARBA" id="ARBA00004842"/>
    </source>
</evidence>
<comment type="subunit">
    <text evidence="11">Monomer.</text>
</comment>
<reference evidence="12 13" key="1">
    <citation type="submission" date="2020-02" db="EMBL/GenBank/DDBJ databases">
        <authorList>
            <person name="Brisse S."/>
        </authorList>
    </citation>
    <scope>NUCLEOTIDE SEQUENCE [LARGE SCALE GENOMIC DNA]</scope>
    <source>
        <strain evidence="12">CIP107547</strain>
    </source>
</reference>
<dbReference type="GO" id="GO:0008652">
    <property type="term" value="P:amino acid biosynthetic process"/>
    <property type="evidence" value="ECO:0007669"/>
    <property type="project" value="UniProtKB-KW"/>
</dbReference>
<dbReference type="OMA" id="FMGCGKS"/>
<evidence type="ECO:0000256" key="11">
    <source>
        <dbReference type="HAMAP-Rule" id="MF_00109"/>
    </source>
</evidence>
<feature type="binding site" evidence="11">
    <location>
        <position position="92"/>
    </location>
    <ligand>
        <name>substrate</name>
    </ligand>
</feature>
<dbReference type="GO" id="GO:0009073">
    <property type="term" value="P:aromatic amino acid family biosynthetic process"/>
    <property type="evidence" value="ECO:0007669"/>
    <property type="project" value="UniProtKB-KW"/>
</dbReference>
<dbReference type="HAMAP" id="MF_00109">
    <property type="entry name" value="Shikimate_kinase"/>
    <property type="match status" value="1"/>
</dbReference>
<evidence type="ECO:0000256" key="10">
    <source>
        <dbReference type="ARBA" id="ARBA00048567"/>
    </source>
</evidence>
<dbReference type="Gene3D" id="3.40.50.300">
    <property type="entry name" value="P-loop containing nucleotide triphosphate hydrolases"/>
    <property type="match status" value="1"/>
</dbReference>
<dbReference type="PROSITE" id="PS01128">
    <property type="entry name" value="SHIKIMATE_KINASE"/>
    <property type="match status" value="1"/>
</dbReference>
<comment type="cofactor">
    <cofactor evidence="11">
        <name>Mg(2+)</name>
        <dbReference type="ChEBI" id="CHEBI:18420"/>
    </cofactor>
    <text evidence="11">Binds 1 Mg(2+) ion per subunit.</text>
</comment>
<organism evidence="12 13">
    <name type="scientific">Corynebacterium diphtheriae</name>
    <dbReference type="NCBI Taxonomy" id="1717"/>
    <lineage>
        <taxon>Bacteria</taxon>
        <taxon>Bacillati</taxon>
        <taxon>Actinomycetota</taxon>
        <taxon>Actinomycetes</taxon>
        <taxon>Mycobacteriales</taxon>
        <taxon>Corynebacteriaceae</taxon>
        <taxon>Corynebacterium</taxon>
    </lineage>
</organism>
<dbReference type="Pfam" id="PF01202">
    <property type="entry name" value="SKI"/>
    <property type="match status" value="1"/>
</dbReference>
<dbReference type="Proteomes" id="UP000480222">
    <property type="component" value="Unassembled WGS sequence"/>
</dbReference>
<evidence type="ECO:0000256" key="5">
    <source>
        <dbReference type="ARBA" id="ARBA00022679"/>
    </source>
</evidence>
<dbReference type="PANTHER" id="PTHR21087">
    <property type="entry name" value="SHIKIMATE KINASE"/>
    <property type="match status" value="1"/>
</dbReference>
<evidence type="ECO:0000313" key="12">
    <source>
        <dbReference type="EMBL" id="CAB0606630.1"/>
    </source>
</evidence>
<dbReference type="GeneID" id="29421037"/>
<keyword evidence="5 11" id="KW-0808">Transferase</keyword>